<comment type="caution">
    <text evidence="1">The sequence shown here is derived from an EMBL/GenBank/DDBJ whole genome shotgun (WGS) entry which is preliminary data.</text>
</comment>
<evidence type="ECO:0000313" key="1">
    <source>
        <dbReference type="EMBL" id="CAI9538023.1"/>
    </source>
</evidence>
<proteinExistence type="predicted"/>
<dbReference type="Proteomes" id="UP001162483">
    <property type="component" value="Unassembled WGS sequence"/>
</dbReference>
<keyword evidence="2" id="KW-1185">Reference proteome</keyword>
<accession>A0ABN9APW1</accession>
<organism evidence="1 2">
    <name type="scientific">Staurois parvus</name>
    <dbReference type="NCBI Taxonomy" id="386267"/>
    <lineage>
        <taxon>Eukaryota</taxon>
        <taxon>Metazoa</taxon>
        <taxon>Chordata</taxon>
        <taxon>Craniata</taxon>
        <taxon>Vertebrata</taxon>
        <taxon>Euteleostomi</taxon>
        <taxon>Amphibia</taxon>
        <taxon>Batrachia</taxon>
        <taxon>Anura</taxon>
        <taxon>Neobatrachia</taxon>
        <taxon>Ranoidea</taxon>
        <taxon>Ranidae</taxon>
        <taxon>Staurois</taxon>
    </lineage>
</organism>
<dbReference type="EMBL" id="CATNWA010000754">
    <property type="protein sequence ID" value="CAI9538023.1"/>
    <property type="molecule type" value="Genomic_DNA"/>
</dbReference>
<name>A0ABN9APW1_9NEOB</name>
<reference evidence="1" key="1">
    <citation type="submission" date="2023-05" db="EMBL/GenBank/DDBJ databases">
        <authorList>
            <person name="Stuckert A."/>
        </authorList>
    </citation>
    <scope>NUCLEOTIDE SEQUENCE</scope>
</reference>
<feature type="non-terminal residue" evidence="1">
    <location>
        <position position="82"/>
    </location>
</feature>
<gene>
    <name evidence="1" type="ORF">SPARVUS_LOCUS1332582</name>
</gene>
<protein>
    <submittedName>
        <fullName evidence="1">Uncharacterized protein</fullName>
    </submittedName>
</protein>
<evidence type="ECO:0000313" key="2">
    <source>
        <dbReference type="Proteomes" id="UP001162483"/>
    </source>
</evidence>
<sequence>MVKGVFSTRQTRHLPRAAFFREAVPPPGRRDGRRDTCSMGTRWDLREAVGYLMVYAEPDSRSLGGLYQGGGSGRLSWVGGVG</sequence>